<dbReference type="EMBL" id="LT629701">
    <property type="protein sequence ID" value="SDN10367.1"/>
    <property type="molecule type" value="Genomic_DNA"/>
</dbReference>
<feature type="chain" id="PRO_5039280322" evidence="2">
    <location>
        <begin position="20"/>
        <end position="255"/>
    </location>
</feature>
<accession>A0A1G9YMY4</accession>
<evidence type="ECO:0000313" key="4">
    <source>
        <dbReference type="EMBL" id="SDN10367.1"/>
    </source>
</evidence>
<evidence type="ECO:0000259" key="3">
    <source>
        <dbReference type="Pfam" id="PF13349"/>
    </source>
</evidence>
<dbReference type="AlphaFoldDB" id="A0A1G9YMY4"/>
<dbReference type="eggNOG" id="COG3595">
    <property type="taxonomic scope" value="Bacteria"/>
</dbReference>
<feature type="region of interest" description="Disordered" evidence="1">
    <location>
        <begin position="219"/>
        <end position="238"/>
    </location>
</feature>
<dbReference type="STRING" id="211114.SAMN04489726_4931"/>
<gene>
    <name evidence="4" type="ORF">SAMN04489726_4931</name>
</gene>
<evidence type="ECO:0000256" key="1">
    <source>
        <dbReference type="SAM" id="MobiDB-lite"/>
    </source>
</evidence>
<dbReference type="OrthoDB" id="5243271at2"/>
<dbReference type="RefSeq" id="WP_156050546.1">
    <property type="nucleotide sequence ID" value="NZ_JOEF01000002.1"/>
</dbReference>
<dbReference type="Pfam" id="PF13349">
    <property type="entry name" value="DUF4097"/>
    <property type="match status" value="1"/>
</dbReference>
<reference evidence="4 5" key="1">
    <citation type="submission" date="2016-10" db="EMBL/GenBank/DDBJ databases">
        <authorList>
            <person name="de Groot N.N."/>
        </authorList>
    </citation>
    <scope>NUCLEOTIDE SEQUENCE [LARGE SCALE GENOMIC DNA]</scope>
    <source>
        <strain evidence="4 5">DSM 44149</strain>
    </source>
</reference>
<evidence type="ECO:0000256" key="2">
    <source>
        <dbReference type="SAM" id="SignalP"/>
    </source>
</evidence>
<dbReference type="PROSITE" id="PS51257">
    <property type="entry name" value="PROKAR_LIPOPROTEIN"/>
    <property type="match status" value="1"/>
</dbReference>
<name>A0A1G9YMY4_ALLAB</name>
<dbReference type="InterPro" id="IPR025164">
    <property type="entry name" value="Toastrack_DUF4097"/>
</dbReference>
<feature type="signal peptide" evidence="2">
    <location>
        <begin position="1"/>
        <end position="19"/>
    </location>
</feature>
<feature type="domain" description="DUF4097" evidence="3">
    <location>
        <begin position="118"/>
        <end position="241"/>
    </location>
</feature>
<dbReference type="Proteomes" id="UP000183376">
    <property type="component" value="Chromosome I"/>
</dbReference>
<proteinExistence type="predicted"/>
<organism evidence="4 5">
    <name type="scientific">Allokutzneria albata</name>
    <name type="common">Kibdelosporangium albatum</name>
    <dbReference type="NCBI Taxonomy" id="211114"/>
    <lineage>
        <taxon>Bacteria</taxon>
        <taxon>Bacillati</taxon>
        <taxon>Actinomycetota</taxon>
        <taxon>Actinomycetes</taxon>
        <taxon>Pseudonocardiales</taxon>
        <taxon>Pseudonocardiaceae</taxon>
        <taxon>Allokutzneria</taxon>
    </lineage>
</organism>
<sequence>MARSRGAMTAIAVALGALALVACDTRPQKNGAEPAATTTFQFPGQDLRVHVLDRGDISIERGTERSLEVTRHRTGGAPDRVNRLLLENSDLWLDDGCPESARGICDNRYVLKVPPKVNLVVTVATGDAHVDNVEGGLDLKVDRGDVRVNRAAGALKIAARDGDVSLSALSGAQAEVNAEHGDVWAGFSAPPTKVDFQVARGDVRVELPAGQERYRLDVRPEKGELHSGVDSDAASERSVRVAAGAGDISLSRGHG</sequence>
<evidence type="ECO:0000313" key="5">
    <source>
        <dbReference type="Proteomes" id="UP000183376"/>
    </source>
</evidence>
<keyword evidence="2" id="KW-0732">Signal</keyword>
<protein>
    <submittedName>
        <fullName evidence="4">Putative adhesin</fullName>
    </submittedName>
</protein>
<keyword evidence="5" id="KW-1185">Reference proteome</keyword>